<dbReference type="EMBL" id="VSSQ01009416">
    <property type="protein sequence ID" value="MPM41557.1"/>
    <property type="molecule type" value="Genomic_DNA"/>
</dbReference>
<accession>A0A644ZLG9</accession>
<evidence type="ECO:0000313" key="1">
    <source>
        <dbReference type="EMBL" id="MPM41557.1"/>
    </source>
</evidence>
<name>A0A644ZLG9_9ZZZZ</name>
<reference evidence="1" key="1">
    <citation type="submission" date="2019-08" db="EMBL/GenBank/DDBJ databases">
        <authorList>
            <person name="Kucharzyk K."/>
            <person name="Murdoch R.W."/>
            <person name="Higgins S."/>
            <person name="Loffler F."/>
        </authorList>
    </citation>
    <scope>NUCLEOTIDE SEQUENCE</scope>
</reference>
<proteinExistence type="predicted"/>
<organism evidence="1">
    <name type="scientific">bioreactor metagenome</name>
    <dbReference type="NCBI Taxonomy" id="1076179"/>
    <lineage>
        <taxon>unclassified sequences</taxon>
        <taxon>metagenomes</taxon>
        <taxon>ecological metagenomes</taxon>
    </lineage>
</organism>
<comment type="caution">
    <text evidence="1">The sequence shown here is derived from an EMBL/GenBank/DDBJ whole genome shotgun (WGS) entry which is preliminary data.</text>
</comment>
<gene>
    <name evidence="1" type="ORF">SDC9_88212</name>
</gene>
<protein>
    <submittedName>
        <fullName evidence="1">Uncharacterized protein</fullName>
    </submittedName>
</protein>
<sequence>MQSVQRFKSYIMKLVAIFELVDAEGVAALLLQLHQRTHGGVDDAGIHIRSEVFYAVAVRKAYV</sequence>
<dbReference type="AlphaFoldDB" id="A0A644ZLG9"/>